<dbReference type="PANTHER" id="PTHR38781:SF1">
    <property type="entry name" value="ANTITOXIN DINJ-RELATED"/>
    <property type="match status" value="1"/>
</dbReference>
<comment type="similarity">
    <text evidence="1">Belongs to the RelB/DinJ antitoxin family.</text>
</comment>
<dbReference type="KEGG" id="tper:IWA51_03515"/>
<keyword evidence="4" id="KW-1185">Reference proteome</keyword>
<gene>
    <name evidence="3" type="ORF">IWA51_03515</name>
</gene>
<dbReference type="RefSeq" id="WP_198443238.1">
    <property type="nucleotide sequence ID" value="NZ_CBCSHE010000018.1"/>
</dbReference>
<dbReference type="EMBL" id="CP064936">
    <property type="protein sequence ID" value="QQA01692.1"/>
    <property type="molecule type" value="Genomic_DNA"/>
</dbReference>
<accession>A0A7T3V5L3</accession>
<protein>
    <submittedName>
        <fullName evidence="3">Type II toxin-antitoxin system RelB/DinJ family antitoxin</fullName>
    </submittedName>
</protein>
<evidence type="ECO:0000313" key="3">
    <source>
        <dbReference type="EMBL" id="QQA01692.1"/>
    </source>
</evidence>
<proteinExistence type="inferred from homology"/>
<sequence>MSKNQVQVRIDEKLKTEATEILNNLGLDLSSAVRLFLNRVVIEQGLPFKMSLPLFSETSVSNEIDSISKNMFDPVSYLDDYILTHKIGVN</sequence>
<dbReference type="Proteomes" id="UP000595224">
    <property type="component" value="Chromosome"/>
</dbReference>
<name>A0A7T3V5L3_9SPIR</name>
<evidence type="ECO:0000256" key="2">
    <source>
        <dbReference type="ARBA" id="ARBA00022649"/>
    </source>
</evidence>
<dbReference type="InterPro" id="IPR013321">
    <property type="entry name" value="Arc_rbn_hlx_hlx"/>
</dbReference>
<dbReference type="GO" id="GO:0006355">
    <property type="term" value="P:regulation of DNA-templated transcription"/>
    <property type="evidence" value="ECO:0007669"/>
    <property type="project" value="InterPro"/>
</dbReference>
<keyword evidence="2" id="KW-1277">Toxin-antitoxin system</keyword>
<dbReference type="Pfam" id="PF04221">
    <property type="entry name" value="RelB"/>
    <property type="match status" value="1"/>
</dbReference>
<dbReference type="GO" id="GO:0006351">
    <property type="term" value="P:DNA-templated transcription"/>
    <property type="evidence" value="ECO:0007669"/>
    <property type="project" value="TreeGrafter"/>
</dbReference>
<dbReference type="NCBIfam" id="TIGR02384">
    <property type="entry name" value="RelB_DinJ"/>
    <property type="match status" value="1"/>
</dbReference>
<organism evidence="3 4">
    <name type="scientific">Treponema peruense</name>
    <dbReference type="NCBI Taxonomy" id="2787628"/>
    <lineage>
        <taxon>Bacteria</taxon>
        <taxon>Pseudomonadati</taxon>
        <taxon>Spirochaetota</taxon>
        <taxon>Spirochaetia</taxon>
        <taxon>Spirochaetales</taxon>
        <taxon>Treponemataceae</taxon>
        <taxon>Treponema</taxon>
    </lineage>
</organism>
<dbReference type="AlphaFoldDB" id="A0A7T3V5L3"/>
<reference evidence="3 4" key="1">
    <citation type="submission" date="2020-11" db="EMBL/GenBank/DDBJ databases">
        <title>Treponema Peruensis nv. sp., first commensal Treponema isolated from human feces.</title>
        <authorList>
            <person name="Belkhou C."/>
            <person name="Raes J."/>
        </authorList>
    </citation>
    <scope>NUCLEOTIDE SEQUENCE [LARGE SCALE GENOMIC DNA]</scope>
    <source>
        <strain evidence="3 4">RCC2812</strain>
    </source>
</reference>
<dbReference type="InterPro" id="IPR007337">
    <property type="entry name" value="RelB/DinJ"/>
</dbReference>
<dbReference type="PANTHER" id="PTHR38781">
    <property type="entry name" value="ANTITOXIN DINJ-RELATED"/>
    <property type="match status" value="1"/>
</dbReference>
<evidence type="ECO:0000256" key="1">
    <source>
        <dbReference type="ARBA" id="ARBA00010562"/>
    </source>
</evidence>
<dbReference type="Gene3D" id="1.10.1220.10">
    <property type="entry name" value="Met repressor-like"/>
    <property type="match status" value="1"/>
</dbReference>
<evidence type="ECO:0000313" key="4">
    <source>
        <dbReference type="Proteomes" id="UP000595224"/>
    </source>
</evidence>